<dbReference type="Proteomes" id="UP000193077">
    <property type="component" value="Unassembled WGS sequence"/>
</dbReference>
<organism evidence="2 3">
    <name type="scientific">Falsiruegeria litorea R37</name>
    <dbReference type="NCBI Taxonomy" id="1200284"/>
    <lineage>
        <taxon>Bacteria</taxon>
        <taxon>Pseudomonadati</taxon>
        <taxon>Pseudomonadota</taxon>
        <taxon>Alphaproteobacteria</taxon>
        <taxon>Rhodobacterales</taxon>
        <taxon>Roseobacteraceae</taxon>
        <taxon>Falsiruegeria</taxon>
    </lineage>
</organism>
<dbReference type="Pfam" id="PF08239">
    <property type="entry name" value="SH3_3"/>
    <property type="match status" value="1"/>
</dbReference>
<dbReference type="AlphaFoldDB" id="A0A1Y5TQU1"/>
<dbReference type="OrthoDB" id="5489750at2"/>
<accession>A0A1Y5TQU1</accession>
<evidence type="ECO:0000259" key="1">
    <source>
        <dbReference type="Pfam" id="PF08239"/>
    </source>
</evidence>
<name>A0A1Y5TQU1_9RHOB</name>
<sequence>MIRVWVLLLAIWPGTIWAFTLPQLHDVTGVAADDVLNVRASASASSEKISELAHNATNVEVVDRSPDGKWGLVNSGEASGWVSFRFLAPQAENPDVPIARKLSCSGTEPFWTLEVEQGAQARFDGLGLQAMSMTADVMQQARGRIDRFSLTVGLSGVAMVRVQQCSDGMSDRAYGLDVDYLHQDGALYSGCCSLVAH</sequence>
<gene>
    <name evidence="2" type="ORF">TRL7639_04069</name>
</gene>
<dbReference type="Gene3D" id="2.30.30.40">
    <property type="entry name" value="SH3 Domains"/>
    <property type="match status" value="1"/>
</dbReference>
<dbReference type="InterPro" id="IPR003646">
    <property type="entry name" value="SH3-like_bac-type"/>
</dbReference>
<reference evidence="2 3" key="1">
    <citation type="submission" date="2017-03" db="EMBL/GenBank/DDBJ databases">
        <authorList>
            <person name="Afonso C.L."/>
            <person name="Miller P.J."/>
            <person name="Scott M.A."/>
            <person name="Spackman E."/>
            <person name="Goraichik I."/>
            <person name="Dimitrov K.M."/>
            <person name="Suarez D.L."/>
            <person name="Swayne D.E."/>
        </authorList>
    </citation>
    <scope>NUCLEOTIDE SEQUENCE [LARGE SCALE GENOMIC DNA]</scope>
    <source>
        <strain evidence="2 3">CECT 7639</strain>
    </source>
</reference>
<evidence type="ECO:0000313" key="2">
    <source>
        <dbReference type="EMBL" id="SLN69724.1"/>
    </source>
</evidence>
<keyword evidence="3" id="KW-1185">Reference proteome</keyword>
<feature type="domain" description="SH3b" evidence="1">
    <location>
        <begin position="34"/>
        <end position="84"/>
    </location>
</feature>
<protein>
    <submittedName>
        <fullName evidence="2">Bacterial SH3 domain protein</fullName>
    </submittedName>
</protein>
<evidence type="ECO:0000313" key="3">
    <source>
        <dbReference type="Proteomes" id="UP000193077"/>
    </source>
</evidence>
<proteinExistence type="predicted"/>
<dbReference type="EMBL" id="FWFO01000005">
    <property type="protein sequence ID" value="SLN69724.1"/>
    <property type="molecule type" value="Genomic_DNA"/>
</dbReference>